<feature type="transmembrane region" description="Helical" evidence="6">
    <location>
        <begin position="6"/>
        <end position="24"/>
    </location>
</feature>
<organism evidence="8 9">
    <name type="scientific">Cytobacillus solani</name>
    <dbReference type="NCBI Taxonomy" id="1637975"/>
    <lineage>
        <taxon>Bacteria</taxon>
        <taxon>Bacillati</taxon>
        <taxon>Bacillota</taxon>
        <taxon>Bacilli</taxon>
        <taxon>Bacillales</taxon>
        <taxon>Bacillaceae</taxon>
        <taxon>Cytobacillus</taxon>
    </lineage>
</organism>
<dbReference type="STRING" id="1637975.AN957_18500"/>
<feature type="transmembrane region" description="Helical" evidence="6">
    <location>
        <begin position="108"/>
        <end position="126"/>
    </location>
</feature>
<dbReference type="EMBL" id="LJIX01000006">
    <property type="protein sequence ID" value="KQL20376.1"/>
    <property type="molecule type" value="Genomic_DNA"/>
</dbReference>
<dbReference type="PATRIC" id="fig|1637975.4.peg.3652"/>
<keyword evidence="3 6" id="KW-0812">Transmembrane</keyword>
<comment type="subcellular location">
    <subcellularLocation>
        <location evidence="1">Cell membrane</location>
        <topology evidence="1">Multi-pass membrane protein</topology>
    </subcellularLocation>
</comment>
<evidence type="ECO:0000256" key="5">
    <source>
        <dbReference type="ARBA" id="ARBA00023136"/>
    </source>
</evidence>
<dbReference type="PANTHER" id="PTHR35007">
    <property type="entry name" value="INTEGRAL MEMBRANE PROTEIN-RELATED"/>
    <property type="match status" value="1"/>
</dbReference>
<evidence type="ECO:0000256" key="3">
    <source>
        <dbReference type="ARBA" id="ARBA00022692"/>
    </source>
</evidence>
<evidence type="ECO:0000256" key="4">
    <source>
        <dbReference type="ARBA" id="ARBA00022989"/>
    </source>
</evidence>
<keyword evidence="9" id="KW-1185">Reference proteome</keyword>
<protein>
    <submittedName>
        <fullName evidence="8">Pilus assembly protein TadB</fullName>
    </submittedName>
</protein>
<accession>A0A0Q3QS14</accession>
<gene>
    <name evidence="8" type="ORF">AN957_18500</name>
</gene>
<evidence type="ECO:0000313" key="8">
    <source>
        <dbReference type="EMBL" id="KQL20376.1"/>
    </source>
</evidence>
<evidence type="ECO:0000256" key="2">
    <source>
        <dbReference type="ARBA" id="ARBA00022475"/>
    </source>
</evidence>
<dbReference type="Proteomes" id="UP000050996">
    <property type="component" value="Unassembled WGS sequence"/>
</dbReference>
<keyword evidence="5 6" id="KW-0472">Membrane</keyword>
<feature type="transmembrane region" description="Helical" evidence="6">
    <location>
        <begin position="275"/>
        <end position="301"/>
    </location>
</feature>
<feature type="domain" description="Type II secretion system protein GspF" evidence="7">
    <location>
        <begin position="166"/>
        <end position="292"/>
    </location>
</feature>
<dbReference type="Pfam" id="PF00482">
    <property type="entry name" value="T2SSF"/>
    <property type="match status" value="1"/>
</dbReference>
<feature type="transmembrane region" description="Helical" evidence="6">
    <location>
        <begin position="132"/>
        <end position="150"/>
    </location>
</feature>
<evidence type="ECO:0000259" key="7">
    <source>
        <dbReference type="Pfam" id="PF00482"/>
    </source>
</evidence>
<dbReference type="GO" id="GO:0005886">
    <property type="term" value="C:plasma membrane"/>
    <property type="evidence" value="ECO:0007669"/>
    <property type="project" value="UniProtKB-SubCell"/>
</dbReference>
<comment type="caution">
    <text evidence="8">The sequence shown here is derived from an EMBL/GenBank/DDBJ whole genome shotgun (WGS) entry which is preliminary data.</text>
</comment>
<name>A0A0Q3QS14_9BACI</name>
<dbReference type="PANTHER" id="PTHR35007:SF2">
    <property type="entry name" value="PILUS ASSEMBLE PROTEIN"/>
    <property type="match status" value="1"/>
</dbReference>
<keyword evidence="2" id="KW-1003">Cell membrane</keyword>
<sequence length="312" mass="35384">MDGVILSAILLFWLFLVLSFLNLYSYSKSKETLKVHLNEVALTQAMIREKKRSLFDRMIMFLSRYADDFSAIGERINFYSESPDVEVLLTKAGKPYGLTVARFQGFKIVCVILGFIIGTFLFILGFPFANVLFVTLPFIGFFIPIFLVRGKAKKRQEQLRRDLPDFLDTVSISLQAGSGLDGAIKEVISYYIGPIQEEFSRFIQEIELGVPREKAYLEMLNRNDNQDFQNVIKSLIQGSRLGVPVATTFQNQANEMRRISLEQVKEKAAKASPKVTLITSFLIAPLIMLMILGLIILNMIYGEDSIINLFST</sequence>
<reference evidence="8 9" key="1">
    <citation type="submission" date="2015-09" db="EMBL/GenBank/DDBJ databases">
        <title>Genome sequencing project for genomic taxonomy and phylogenomics of Bacillus-like bacteria.</title>
        <authorList>
            <person name="Liu B."/>
            <person name="Wang J."/>
            <person name="Zhu Y."/>
            <person name="Liu G."/>
            <person name="Chen Q."/>
            <person name="Chen Z."/>
            <person name="Lan J."/>
            <person name="Che J."/>
            <person name="Ge C."/>
            <person name="Shi H."/>
            <person name="Pan Z."/>
            <person name="Liu X."/>
        </authorList>
    </citation>
    <scope>NUCLEOTIDE SEQUENCE [LARGE SCALE GENOMIC DNA]</scope>
    <source>
        <strain evidence="8 9">FJAT-18043</strain>
    </source>
</reference>
<dbReference type="AlphaFoldDB" id="A0A0Q3QS14"/>
<dbReference type="RefSeq" id="WP_053476918.1">
    <property type="nucleotide sequence ID" value="NZ_CP085712.1"/>
</dbReference>
<proteinExistence type="predicted"/>
<keyword evidence="4 6" id="KW-1133">Transmembrane helix</keyword>
<evidence type="ECO:0000256" key="1">
    <source>
        <dbReference type="ARBA" id="ARBA00004651"/>
    </source>
</evidence>
<evidence type="ECO:0000256" key="6">
    <source>
        <dbReference type="SAM" id="Phobius"/>
    </source>
</evidence>
<evidence type="ECO:0000313" key="9">
    <source>
        <dbReference type="Proteomes" id="UP000050996"/>
    </source>
</evidence>
<dbReference type="InterPro" id="IPR018076">
    <property type="entry name" value="T2SS_GspF_dom"/>
</dbReference>